<dbReference type="RefSeq" id="WP_147043075.1">
    <property type="nucleotide sequence ID" value="NZ_BAABIR010000004.1"/>
</dbReference>
<keyword evidence="2" id="KW-1185">Reference proteome</keyword>
<evidence type="ECO:0000313" key="1">
    <source>
        <dbReference type="EMBL" id="TXC63669.1"/>
    </source>
</evidence>
<dbReference type="Proteomes" id="UP000321249">
    <property type="component" value="Unassembled WGS sequence"/>
</dbReference>
<accession>A0A5C6TTX3</accession>
<dbReference type="AlphaFoldDB" id="A0A5C6TTX3"/>
<gene>
    <name evidence="1" type="ORF">FRZ32_08360</name>
</gene>
<sequence length="197" mass="21295">MAIIDLPSGAQFDRIDWRPVTNVQANESQWNNSIRTLDLDNGYFAASVEIQVETENEDRAWRVFWAKLRGAANTFRLPVSADGCVQTVITGTGIQVAADAAAGVTALSTKNWANASVLPKAGQYLTINDQLVMLTQDVPNTGTNRTIHFEPPLRAAAATNTAVEAASPTGLVMIPQSDGPQTKDGIMVWAFDCREAF</sequence>
<evidence type="ECO:0000313" key="2">
    <source>
        <dbReference type="Proteomes" id="UP000321249"/>
    </source>
</evidence>
<proteinExistence type="predicted"/>
<reference evidence="1 2" key="1">
    <citation type="journal article" date="2015" name="J. Microbiol.">
        <title>Sphingosinicella ginsenosidimutans sp. nov., with ginsenoside converting activity.</title>
        <authorList>
            <person name="Kim J.K."/>
            <person name="Kang M.S."/>
            <person name="Park S.C."/>
            <person name="Kim K.M."/>
            <person name="Choi K."/>
            <person name="Yoon M.H."/>
            <person name="Im W.T."/>
        </authorList>
    </citation>
    <scope>NUCLEOTIDE SEQUENCE [LARGE SCALE GENOMIC DNA]</scope>
    <source>
        <strain evidence="1 2">BS-11</strain>
    </source>
</reference>
<dbReference type="EMBL" id="VOQQ01000001">
    <property type="protein sequence ID" value="TXC63669.1"/>
    <property type="molecule type" value="Genomic_DNA"/>
</dbReference>
<comment type="caution">
    <text evidence="1">The sequence shown here is derived from an EMBL/GenBank/DDBJ whole genome shotgun (WGS) entry which is preliminary data.</text>
</comment>
<organism evidence="1 2">
    <name type="scientific">Allosphingosinicella ginsenosidimutans</name>
    <dbReference type="NCBI Taxonomy" id="1176539"/>
    <lineage>
        <taxon>Bacteria</taxon>
        <taxon>Pseudomonadati</taxon>
        <taxon>Pseudomonadota</taxon>
        <taxon>Alphaproteobacteria</taxon>
        <taxon>Sphingomonadales</taxon>
        <taxon>Sphingomonadaceae</taxon>
        <taxon>Allosphingosinicella</taxon>
    </lineage>
</organism>
<protein>
    <submittedName>
        <fullName evidence="1">Uncharacterized protein</fullName>
    </submittedName>
</protein>
<name>A0A5C6TTX3_9SPHN</name>
<dbReference type="OrthoDB" id="7566370at2"/>